<feature type="binding site" evidence="5">
    <location>
        <position position="484"/>
    </location>
    <ligand>
        <name>substrate</name>
    </ligand>
</feature>
<dbReference type="GeneID" id="89979517"/>
<dbReference type="Gene3D" id="3.90.660.10">
    <property type="match status" value="1"/>
</dbReference>
<dbReference type="SUPFAM" id="SSF55298">
    <property type="entry name" value="YjgF-like"/>
    <property type="match status" value="1"/>
</dbReference>
<comment type="similarity">
    <text evidence="2 6">Belongs to the flavin monoamine oxidase family.</text>
</comment>
<dbReference type="Gene3D" id="1.10.405.10">
    <property type="entry name" value="Guanine Nucleotide Dissociation Inhibitor, domain 1"/>
    <property type="match status" value="1"/>
</dbReference>
<dbReference type="InterPro" id="IPR050703">
    <property type="entry name" value="Flavin_MAO"/>
</dbReference>
<dbReference type="PRINTS" id="PR00757">
    <property type="entry name" value="AMINEOXDASEF"/>
</dbReference>
<dbReference type="Gene3D" id="3.30.1330.40">
    <property type="entry name" value="RutC-like"/>
    <property type="match status" value="1"/>
</dbReference>
<sequence length="603" mass="65074">MSPYSGASASVRLIDPYHVWHSGPIFSQVTSTTCPARIVATSGQVGKDVNGNLIQDPVAQIEQAFLNLHKVLAAAGARVQDIFKLVWYVVDHDPNNRLYRAPLIKFLNGHRPATTLVPVPTLDSPGFIFEVEAYAAVEQCPIQKVDVVVVGAGLSGLKAAYDIQKAGYSCLVVEARDRVGGKTWSVDPLGNGNYIDLGAAWFNDTNQSYVHELVMSLGLSMVEQYTIGSVIQEDLGGGLSTFAYGTTPSALAEAGGAENISSILNLTETICQNIDIHNHLGTETDLDKYTLEAWARKEGAGESALAAVRVWTRAMLGVEPSELSALYFMDYCKSGGGLIRMRSDKRDGGQHFRLTQGTQSISKGLAHLLASGSVILNSPARSIEQLPEGVLVSAGRGDILCQRVIVSVPTPLYKEITFSPLLPEAKQALSQSNKLGYQLKVMIVYAEPWWRAGGLCGLMQSFEGPVAVTRDSSVEGKQYSLTCFVPGDSGRKLASGTQKERFDAVLAQIARVFGPFVGGKVPQPLAMAEHEWAKDQWAQGCPCPVSPPGVMTQFGHALRTPHGKVHFVGTETAFEWKGYMDGAIRSGERGAKEVIHMLSRPNI</sequence>
<dbReference type="SUPFAM" id="SSF54373">
    <property type="entry name" value="FAD-linked reductases, C-terminal domain"/>
    <property type="match status" value="1"/>
</dbReference>
<dbReference type="Pfam" id="PF01593">
    <property type="entry name" value="Amino_oxidase"/>
    <property type="match status" value="1"/>
</dbReference>
<evidence type="ECO:0000256" key="3">
    <source>
        <dbReference type="ARBA" id="ARBA00023002"/>
    </source>
</evidence>
<evidence type="ECO:0000256" key="1">
    <source>
        <dbReference type="ARBA" id="ARBA00001974"/>
    </source>
</evidence>
<protein>
    <recommendedName>
        <fullName evidence="6">Amine oxidase</fullName>
        <ecNumber evidence="6">1.4.3.-</ecNumber>
    </recommendedName>
</protein>
<evidence type="ECO:0000313" key="8">
    <source>
        <dbReference type="EMBL" id="KAK5043604.1"/>
    </source>
</evidence>
<dbReference type="Proteomes" id="UP001358417">
    <property type="component" value="Unassembled WGS sequence"/>
</dbReference>
<name>A0AAV9MRW3_9EURO</name>
<dbReference type="InterPro" id="IPR006175">
    <property type="entry name" value="YjgF/YER057c/UK114"/>
</dbReference>
<feature type="domain" description="Amine oxidase" evidence="7">
    <location>
        <begin position="154"/>
        <end position="595"/>
    </location>
</feature>
<dbReference type="InterPro" id="IPR001613">
    <property type="entry name" value="Flavin_amine_oxidase"/>
</dbReference>
<feature type="binding site" evidence="5">
    <location>
        <position position="571"/>
    </location>
    <ligand>
        <name>FAD</name>
        <dbReference type="ChEBI" id="CHEBI:57692"/>
    </ligand>
</feature>
<comment type="caution">
    <text evidence="8">The sequence shown here is derived from an EMBL/GenBank/DDBJ whole genome shotgun (WGS) entry which is preliminary data.</text>
</comment>
<comment type="cofactor">
    <cofactor evidence="1 6">
        <name>FAD</name>
        <dbReference type="ChEBI" id="CHEBI:57692"/>
    </cofactor>
</comment>
<evidence type="ECO:0000256" key="6">
    <source>
        <dbReference type="RuleBase" id="RU362067"/>
    </source>
</evidence>
<dbReference type="AlphaFoldDB" id="A0AAV9MRW3"/>
<accession>A0AAV9MRW3</accession>
<dbReference type="InterPro" id="IPR036188">
    <property type="entry name" value="FAD/NAD-bd_sf"/>
</dbReference>
<dbReference type="InterPro" id="IPR002937">
    <property type="entry name" value="Amino_oxidase"/>
</dbReference>
<dbReference type="Gene3D" id="3.50.50.60">
    <property type="entry name" value="FAD/NAD(P)-binding domain"/>
    <property type="match status" value="1"/>
</dbReference>
<keyword evidence="9" id="KW-1185">Reference proteome</keyword>
<evidence type="ECO:0000259" key="7">
    <source>
        <dbReference type="Pfam" id="PF01593"/>
    </source>
</evidence>
<dbReference type="Pfam" id="PF01042">
    <property type="entry name" value="Ribonuc_L-PSP"/>
    <property type="match status" value="1"/>
</dbReference>
<dbReference type="EMBL" id="JAVRRD010000055">
    <property type="protein sequence ID" value="KAK5043604.1"/>
    <property type="molecule type" value="Genomic_DNA"/>
</dbReference>
<organism evidence="8 9">
    <name type="scientific">Exophiala bonariae</name>
    <dbReference type="NCBI Taxonomy" id="1690606"/>
    <lineage>
        <taxon>Eukaryota</taxon>
        <taxon>Fungi</taxon>
        <taxon>Dikarya</taxon>
        <taxon>Ascomycota</taxon>
        <taxon>Pezizomycotina</taxon>
        <taxon>Eurotiomycetes</taxon>
        <taxon>Chaetothyriomycetidae</taxon>
        <taxon>Chaetothyriales</taxon>
        <taxon>Herpotrichiellaceae</taxon>
        <taxon>Exophiala</taxon>
    </lineage>
</organism>
<dbReference type="EC" id="1.4.3.-" evidence="6"/>
<keyword evidence="6" id="KW-0274">FAD</keyword>
<dbReference type="InterPro" id="IPR035959">
    <property type="entry name" value="RutC-like_sf"/>
</dbReference>
<evidence type="ECO:0000313" key="9">
    <source>
        <dbReference type="Proteomes" id="UP001358417"/>
    </source>
</evidence>
<reference evidence="8 9" key="1">
    <citation type="submission" date="2023-08" db="EMBL/GenBank/DDBJ databases">
        <title>Black Yeasts Isolated from many extreme environments.</title>
        <authorList>
            <person name="Coleine C."/>
            <person name="Stajich J.E."/>
            <person name="Selbmann L."/>
        </authorList>
    </citation>
    <scope>NUCLEOTIDE SEQUENCE [LARGE SCALE GENOMIC DNA]</scope>
    <source>
        <strain evidence="8 9">CCFEE 5792</strain>
    </source>
</reference>
<feature type="binding site" evidence="5">
    <location>
        <begin position="174"/>
        <end position="175"/>
    </location>
    <ligand>
        <name>FAD</name>
        <dbReference type="ChEBI" id="CHEBI:57692"/>
    </ligand>
</feature>
<dbReference type="PANTHER" id="PTHR43563">
    <property type="entry name" value="AMINE OXIDASE"/>
    <property type="match status" value="1"/>
</dbReference>
<evidence type="ECO:0000256" key="4">
    <source>
        <dbReference type="ARBA" id="ARBA00048448"/>
    </source>
</evidence>
<feature type="binding site" evidence="5">
    <location>
        <position position="155"/>
    </location>
    <ligand>
        <name>FAD</name>
        <dbReference type="ChEBI" id="CHEBI:57692"/>
    </ligand>
</feature>
<proteinExistence type="inferred from homology"/>
<comment type="catalytic activity">
    <reaction evidence="4">
        <text>a secondary aliphatic amine + O2 + H2O = a primary amine + an aldehyde + H2O2</text>
        <dbReference type="Rhea" id="RHEA:26414"/>
        <dbReference type="ChEBI" id="CHEBI:15377"/>
        <dbReference type="ChEBI" id="CHEBI:15379"/>
        <dbReference type="ChEBI" id="CHEBI:16240"/>
        <dbReference type="ChEBI" id="CHEBI:17478"/>
        <dbReference type="ChEBI" id="CHEBI:58855"/>
        <dbReference type="ChEBI" id="CHEBI:65296"/>
        <dbReference type="EC" id="1.4.3.4"/>
    </reaction>
</comment>
<dbReference type="GO" id="GO:0097621">
    <property type="term" value="F:monoamine oxidase activity"/>
    <property type="evidence" value="ECO:0007669"/>
    <property type="project" value="UniProtKB-EC"/>
</dbReference>
<dbReference type="SUPFAM" id="SSF51905">
    <property type="entry name" value="FAD/NAD(P)-binding domain"/>
    <property type="match status" value="1"/>
</dbReference>
<keyword evidence="6" id="KW-0285">Flavoprotein</keyword>
<gene>
    <name evidence="8" type="ORF">LTR84_011364</name>
</gene>
<evidence type="ECO:0000256" key="5">
    <source>
        <dbReference type="PIRSR" id="PIRSR601613-1"/>
    </source>
</evidence>
<keyword evidence="3 6" id="KW-0560">Oxidoreductase</keyword>
<dbReference type="RefSeq" id="XP_064699987.1">
    <property type="nucleotide sequence ID" value="XM_064854896.1"/>
</dbReference>
<evidence type="ECO:0000256" key="2">
    <source>
        <dbReference type="ARBA" id="ARBA00005995"/>
    </source>
</evidence>
<dbReference type="PANTHER" id="PTHR43563:SF14">
    <property type="entry name" value="AMINE OXIDASE"/>
    <property type="match status" value="1"/>
</dbReference>
<dbReference type="CDD" id="cd00448">
    <property type="entry name" value="YjgF_YER057c_UK114_family"/>
    <property type="match status" value="1"/>
</dbReference>